<organism evidence="3 4">
    <name type="scientific">Zoogloea dura</name>
    <dbReference type="NCBI Taxonomy" id="2728840"/>
    <lineage>
        <taxon>Bacteria</taxon>
        <taxon>Pseudomonadati</taxon>
        <taxon>Pseudomonadota</taxon>
        <taxon>Betaproteobacteria</taxon>
        <taxon>Rhodocyclales</taxon>
        <taxon>Zoogloeaceae</taxon>
        <taxon>Zoogloea</taxon>
    </lineage>
</organism>
<feature type="compositionally biased region" description="Basic and acidic residues" evidence="1">
    <location>
        <begin position="191"/>
        <end position="227"/>
    </location>
</feature>
<keyword evidence="2" id="KW-0732">Signal</keyword>
<feature type="region of interest" description="Disordered" evidence="1">
    <location>
        <begin position="118"/>
        <end position="244"/>
    </location>
</feature>
<name>A0A848G4Q5_9RHOO</name>
<dbReference type="Proteomes" id="UP000580043">
    <property type="component" value="Unassembled WGS sequence"/>
</dbReference>
<evidence type="ECO:0008006" key="5">
    <source>
        <dbReference type="Google" id="ProtNLM"/>
    </source>
</evidence>
<reference evidence="3 4" key="1">
    <citation type="submission" date="2020-04" db="EMBL/GenBank/DDBJ databases">
        <title>Zoogloea sp. G-4-1-14 isolated from soil.</title>
        <authorList>
            <person name="Dahal R.H."/>
        </authorList>
    </citation>
    <scope>NUCLEOTIDE SEQUENCE [LARGE SCALE GENOMIC DNA]</scope>
    <source>
        <strain evidence="3 4">G-4-1-14</strain>
    </source>
</reference>
<protein>
    <recommendedName>
        <fullName evidence="5">DUF4398 domain-containing protein</fullName>
    </recommendedName>
</protein>
<sequence>MRLRQLTLAACLSSLCLAALPVVAEEAPVLDPAAEMARAKGLKDEASTLRKAAEARFSEEEIACYQRFLVNRCIDQARARRVADVRKAREMDVEAGRIELAEKNRRYAERQAESVELAPQKAVERSEQEARARAGNESRLRQLSDKETSRVQREQEGKARAAQEVAERKRKDASDASRRAAEARAAGVRAEQTREGKADYEERARKAAEKKAEKAEKARQAEQDKSSGKAAGKPAGEAGLLPGK</sequence>
<feature type="chain" id="PRO_5032904829" description="DUF4398 domain-containing protein" evidence="2">
    <location>
        <begin position="25"/>
        <end position="244"/>
    </location>
</feature>
<dbReference type="EMBL" id="JABBGA010000013">
    <property type="protein sequence ID" value="NML27217.1"/>
    <property type="molecule type" value="Genomic_DNA"/>
</dbReference>
<gene>
    <name evidence="3" type="ORF">HHL15_15805</name>
</gene>
<proteinExistence type="predicted"/>
<dbReference type="RefSeq" id="WP_169146752.1">
    <property type="nucleotide sequence ID" value="NZ_JABBGA010000013.1"/>
</dbReference>
<evidence type="ECO:0000256" key="1">
    <source>
        <dbReference type="SAM" id="MobiDB-lite"/>
    </source>
</evidence>
<accession>A0A848G4Q5</accession>
<feature type="compositionally biased region" description="Low complexity" evidence="1">
    <location>
        <begin position="228"/>
        <end position="244"/>
    </location>
</feature>
<keyword evidence="4" id="KW-1185">Reference proteome</keyword>
<evidence type="ECO:0000313" key="4">
    <source>
        <dbReference type="Proteomes" id="UP000580043"/>
    </source>
</evidence>
<feature type="signal peptide" evidence="2">
    <location>
        <begin position="1"/>
        <end position="24"/>
    </location>
</feature>
<comment type="caution">
    <text evidence="3">The sequence shown here is derived from an EMBL/GenBank/DDBJ whole genome shotgun (WGS) entry which is preliminary data.</text>
</comment>
<feature type="compositionally biased region" description="Basic and acidic residues" evidence="1">
    <location>
        <begin position="122"/>
        <end position="182"/>
    </location>
</feature>
<evidence type="ECO:0000313" key="3">
    <source>
        <dbReference type="EMBL" id="NML27217.1"/>
    </source>
</evidence>
<evidence type="ECO:0000256" key="2">
    <source>
        <dbReference type="SAM" id="SignalP"/>
    </source>
</evidence>
<dbReference type="AlphaFoldDB" id="A0A848G4Q5"/>